<gene>
    <name evidence="1" type="ORF">JQK92_07530</name>
</gene>
<dbReference type="GeneID" id="56501246"/>
<proteinExistence type="predicted"/>
<organism evidence="1 2">
    <name type="scientific">Burkholderia anthina</name>
    <dbReference type="NCBI Taxonomy" id="179879"/>
    <lineage>
        <taxon>Bacteria</taxon>
        <taxon>Pseudomonadati</taxon>
        <taxon>Pseudomonadota</taxon>
        <taxon>Betaproteobacteria</taxon>
        <taxon>Burkholderiales</taxon>
        <taxon>Burkholderiaceae</taxon>
        <taxon>Burkholderia</taxon>
        <taxon>Burkholderia cepacia complex</taxon>
    </lineage>
</organism>
<evidence type="ECO:0000313" key="1">
    <source>
        <dbReference type="EMBL" id="MBM2766278.1"/>
    </source>
</evidence>
<sequence>MRISAAVDGMGVCPARLLLVRRALEMGTLVAFLGFQGVRVNGGMRGLPKSRADLPKPRCFQDWLFAELAGRE</sequence>
<name>A0ABS2AZW0_9BURK</name>
<keyword evidence="2" id="KW-1185">Reference proteome</keyword>
<accession>A0ABS2AZW0</accession>
<comment type="caution">
    <text evidence="1">The sequence shown here is derived from an EMBL/GenBank/DDBJ whole genome shotgun (WGS) entry which is preliminary data.</text>
</comment>
<dbReference type="EMBL" id="JAFCIQ010000004">
    <property type="protein sequence ID" value="MBM2766278.1"/>
    <property type="molecule type" value="Genomic_DNA"/>
</dbReference>
<dbReference type="RefSeq" id="WP_174926643.1">
    <property type="nucleotide sequence ID" value="NZ_CABVLY010000011.1"/>
</dbReference>
<evidence type="ECO:0000313" key="2">
    <source>
        <dbReference type="Proteomes" id="UP000755577"/>
    </source>
</evidence>
<dbReference type="Proteomes" id="UP000755577">
    <property type="component" value="Unassembled WGS sequence"/>
</dbReference>
<protein>
    <submittedName>
        <fullName evidence="1">Uncharacterized protein</fullName>
    </submittedName>
</protein>
<reference evidence="1 2" key="1">
    <citation type="submission" date="2021-02" db="EMBL/GenBank/DDBJ databases">
        <title>Draft genome of the type strains Burkholderia anthina DSM16086.</title>
        <authorList>
            <person name="Hertel R."/>
            <person name="Meissner J."/>
            <person name="Poehlein A."/>
            <person name="Daniel R."/>
            <person name="Commichau F.M."/>
        </authorList>
    </citation>
    <scope>NUCLEOTIDE SEQUENCE [LARGE SCALE GENOMIC DNA]</scope>
    <source>
        <strain evidence="1 2">DSM 16086</strain>
    </source>
</reference>